<sequence>MNNTLDILTGFGARPVDCVELSRQDDPRLLRYVDLVRKTGQPIIDVVIEERRQALLYVVDASRLGVVSSGFDIADLRRKLAMRGDPAWLGVLRPGRLEIYATDLRPDPNSMPVSFLVGKAESPSVLPRLVHGEELAPISSLILRNVLFGLMTDAGEELKGFGLSTDESIALTGRALFFRYLIGRKIIGDDHLRTISSSARSLEECFSSIDSLVAANEWLDRIFNGDLLKLPNKNYNEYFSGLFQKVGHQLTRPLEAILGLDQSITPGMSQRLLNWGDLDFDHLPIGLLSETYEELMYRFDAEARRDTSVYYTPSHIAEYMVEEAFHQHPAGAAARVLDPACGAGVFLVACFRKLAELHFTESGKRPDRQELREILEQQLTGFDINAHARTLAALALYLTALELDPAPAPVEMLRFNKLEGKVLIDVADPGSDLAVIKPMAGSLGDHVSKEFLSAFDLVIGNPPWTSLKSSYAAIDKVFTRRCRAVAARRELHEIALTYKNPDRVTDLPFVWGAMDWAKPGGRIALAVAGRWLFKMSPAGFSARRAIFQALSITGILNGASVRQTKVWPNVEQPFCLLFADNCRPQEGDQFVLVSPEDEPALTGKGRMRIDASDAVPIDLNFVVNEPAAVKTLYRGSALDLAIVQRIRACADYSIGEFWIPERGLHSGQGYQVAQRSDDDTFLAGMPQLGARYAEHPFFVKVETLPLYVPQGLQWPRDPKIYKAPLVLVREGYKANREQGRALICDFDVAYSESYYGFSSGAHPDGDFLSKYLLVLMHSKLFEYWALMTSAKFGVERESLQLQDVESFPLVSVGRINEDDRKLISSCARALIEGQPEWDVLDQVVAQTYGLGRHDLETVLDTLSTRAPFPLAKARSCKPAILEEVDSFKERLQAELSAVFSVSGYHVHIRELVYDSLSPWKFIAISLGEKIAPVMVPPGWVQHADDLAISRITIVDHDQPLVIVGLLDHYRYWTLTQARLLASDLLWQYGAMLEARAKQ</sequence>
<keyword evidence="5" id="KW-0949">S-adenosyl-L-methionine</keyword>
<gene>
    <name evidence="9" type="ORF">BLL42_27840</name>
</gene>
<keyword evidence="9" id="KW-0255">Endonuclease</keyword>
<evidence type="ECO:0000256" key="2">
    <source>
        <dbReference type="ARBA" id="ARBA00011900"/>
    </source>
</evidence>
<keyword evidence="4" id="KW-0808">Transferase</keyword>
<dbReference type="Gene3D" id="3.40.50.150">
    <property type="entry name" value="Vaccinia Virus protein VP39"/>
    <property type="match status" value="1"/>
</dbReference>
<dbReference type="InterPro" id="IPR050953">
    <property type="entry name" value="N4_N6_ade-DNA_methylase"/>
</dbReference>
<dbReference type="OrthoDB" id="9782445at2"/>
<dbReference type="PANTHER" id="PTHR33841:SF5">
    <property type="entry name" value="DNA METHYLASE (MODIFICATION METHYLASE) (METHYLTRANSFERASE)-RELATED"/>
    <property type="match status" value="1"/>
</dbReference>
<dbReference type="PROSITE" id="PS00092">
    <property type="entry name" value="N6_MTASE"/>
    <property type="match status" value="1"/>
</dbReference>
<dbReference type="Proteomes" id="UP000182567">
    <property type="component" value="Plasmid unnamed1"/>
</dbReference>
<evidence type="ECO:0000256" key="7">
    <source>
        <dbReference type="ARBA" id="ARBA00047942"/>
    </source>
</evidence>
<evidence type="ECO:0000256" key="6">
    <source>
        <dbReference type="ARBA" id="ARBA00022747"/>
    </source>
</evidence>
<geneLocation type="plasmid" evidence="9">
    <name>unnamed1</name>
</geneLocation>
<dbReference type="EC" id="2.1.1.72" evidence="2"/>
<dbReference type="EMBL" id="CP017887">
    <property type="protein sequence ID" value="APC19536.1"/>
    <property type="molecule type" value="Genomic_DNA"/>
</dbReference>
<evidence type="ECO:0000256" key="3">
    <source>
        <dbReference type="ARBA" id="ARBA00022603"/>
    </source>
</evidence>
<dbReference type="GO" id="GO:0009307">
    <property type="term" value="P:DNA restriction-modification system"/>
    <property type="evidence" value="ECO:0007669"/>
    <property type="project" value="UniProtKB-KW"/>
</dbReference>
<reference evidence="10" key="1">
    <citation type="submission" date="2016-10" db="EMBL/GenBank/DDBJ databases">
        <title>Pseudomonas frederiksbergensis ERGS4:02 complete genome.</title>
        <authorList>
            <person name="Kumar R."/>
            <person name="Acharya V."/>
            <person name="Singh D."/>
        </authorList>
    </citation>
    <scope>NUCLEOTIDE SEQUENCE [LARGE SCALE GENOMIC DNA]</scope>
    <source>
        <strain evidence="10">ERGS4:02</strain>
        <plasmid evidence="10">Plasmid unnamed1</plasmid>
    </source>
</reference>
<dbReference type="GO" id="GO:0003677">
    <property type="term" value="F:DNA binding"/>
    <property type="evidence" value="ECO:0007669"/>
    <property type="project" value="InterPro"/>
</dbReference>
<evidence type="ECO:0000259" key="8">
    <source>
        <dbReference type="Pfam" id="PF02384"/>
    </source>
</evidence>
<dbReference type="InterPro" id="IPR003356">
    <property type="entry name" value="DNA_methylase_A-5"/>
</dbReference>
<feature type="domain" description="DNA methylase adenine-specific" evidence="8">
    <location>
        <begin position="287"/>
        <end position="588"/>
    </location>
</feature>
<dbReference type="Pfam" id="PF02384">
    <property type="entry name" value="N6_Mtase"/>
    <property type="match status" value="1"/>
</dbReference>
<dbReference type="GO" id="GO:0009007">
    <property type="term" value="F:site-specific DNA-methyltransferase (adenine-specific) activity"/>
    <property type="evidence" value="ECO:0007669"/>
    <property type="project" value="UniProtKB-EC"/>
</dbReference>
<comment type="catalytic activity">
    <reaction evidence="7">
        <text>a 2'-deoxyadenosine in DNA + S-adenosyl-L-methionine = an N(6)-methyl-2'-deoxyadenosine in DNA + S-adenosyl-L-homocysteine + H(+)</text>
        <dbReference type="Rhea" id="RHEA:15197"/>
        <dbReference type="Rhea" id="RHEA-COMP:12418"/>
        <dbReference type="Rhea" id="RHEA-COMP:12419"/>
        <dbReference type="ChEBI" id="CHEBI:15378"/>
        <dbReference type="ChEBI" id="CHEBI:57856"/>
        <dbReference type="ChEBI" id="CHEBI:59789"/>
        <dbReference type="ChEBI" id="CHEBI:90615"/>
        <dbReference type="ChEBI" id="CHEBI:90616"/>
        <dbReference type="EC" id="2.1.1.72"/>
    </reaction>
</comment>
<dbReference type="InterPro" id="IPR029063">
    <property type="entry name" value="SAM-dependent_MTases_sf"/>
</dbReference>
<comment type="similarity">
    <text evidence="1">Belongs to the N(4)/N(6)-methyltransferase family.</text>
</comment>
<dbReference type="InterPro" id="IPR002052">
    <property type="entry name" value="DNA_methylase_N6_adenine_CS"/>
</dbReference>
<evidence type="ECO:0000256" key="1">
    <source>
        <dbReference type="ARBA" id="ARBA00006594"/>
    </source>
</evidence>
<dbReference type="AlphaFoldDB" id="A0A1J0EUN4"/>
<dbReference type="PRINTS" id="PR00507">
    <property type="entry name" value="N12N6MTFRASE"/>
</dbReference>
<dbReference type="GO" id="GO:0008170">
    <property type="term" value="F:N-methyltransferase activity"/>
    <property type="evidence" value="ECO:0007669"/>
    <property type="project" value="InterPro"/>
</dbReference>
<evidence type="ECO:0000256" key="5">
    <source>
        <dbReference type="ARBA" id="ARBA00022691"/>
    </source>
</evidence>
<dbReference type="SUPFAM" id="SSF53335">
    <property type="entry name" value="S-adenosyl-L-methionine-dependent methyltransferases"/>
    <property type="match status" value="1"/>
</dbReference>
<keyword evidence="3" id="KW-0489">Methyltransferase</keyword>
<protein>
    <recommendedName>
        <fullName evidence="2">site-specific DNA-methyltransferase (adenine-specific)</fullName>
        <ecNumber evidence="2">2.1.1.72</ecNumber>
    </recommendedName>
</protein>
<dbReference type="GeneID" id="46912092"/>
<evidence type="ECO:0000313" key="10">
    <source>
        <dbReference type="Proteomes" id="UP000182567"/>
    </source>
</evidence>
<organism evidence="9 10">
    <name type="scientific">Pseudomonas frederiksbergensis</name>
    <dbReference type="NCBI Taxonomy" id="104087"/>
    <lineage>
        <taxon>Bacteria</taxon>
        <taxon>Pseudomonadati</taxon>
        <taxon>Pseudomonadota</taxon>
        <taxon>Gammaproteobacteria</taxon>
        <taxon>Pseudomonadales</taxon>
        <taxon>Pseudomonadaceae</taxon>
        <taxon>Pseudomonas</taxon>
    </lineage>
</organism>
<keyword evidence="9" id="KW-0378">Hydrolase</keyword>
<dbReference type="RefSeq" id="WP_071556034.1">
    <property type="nucleotide sequence ID" value="NZ_CP017887.1"/>
</dbReference>
<accession>A0A1J0EUN4</accession>
<keyword evidence="6" id="KW-0680">Restriction system</keyword>
<dbReference type="PANTHER" id="PTHR33841">
    <property type="entry name" value="DNA METHYLTRANSFERASE YEEA-RELATED"/>
    <property type="match status" value="1"/>
</dbReference>
<evidence type="ECO:0000313" key="9">
    <source>
        <dbReference type="EMBL" id="APC19536.1"/>
    </source>
</evidence>
<dbReference type="GO" id="GO:0032259">
    <property type="term" value="P:methylation"/>
    <property type="evidence" value="ECO:0007669"/>
    <property type="project" value="UniProtKB-KW"/>
</dbReference>
<keyword evidence="9" id="KW-0540">Nuclease</keyword>
<proteinExistence type="inferred from homology"/>
<evidence type="ECO:0000256" key="4">
    <source>
        <dbReference type="ARBA" id="ARBA00022679"/>
    </source>
</evidence>
<keyword evidence="9" id="KW-0614">Plasmid</keyword>
<dbReference type="GO" id="GO:0004519">
    <property type="term" value="F:endonuclease activity"/>
    <property type="evidence" value="ECO:0007669"/>
    <property type="project" value="UniProtKB-KW"/>
</dbReference>
<name>A0A1J0EUN4_9PSED</name>